<dbReference type="GO" id="GO:0015031">
    <property type="term" value="P:protein transport"/>
    <property type="evidence" value="ECO:0007669"/>
    <property type="project" value="UniProtKB-KW"/>
</dbReference>
<dbReference type="EMBL" id="JAULSW010000007">
    <property type="protein sequence ID" value="KAK3375144.1"/>
    <property type="molecule type" value="Genomic_DNA"/>
</dbReference>
<sequence length="611" mass="65203">MAPSLLPSSEIRLDYPLYALDFDPQDANRLVVGGGGGPGRSGVSNKISVLDASHQDALQVVSEVTLSRDEDSVTALAVGPRRKNSIVVYAGINSSQADIQKGKNEHFRALAVDQPSKTKAPARAKITELSRSALFSSKDPEAYQRLLRITPPVAGQPQVGAIATGLAKDAQIVLFDIPSTGTATSKARGTLELVKEAMDIEILQTGEDEWQLLYCDELEIFTVNIKKGSADAPRLIYTMPLDVTTGQAARPTLRSIRYLTSDFILAAANMPKAGGVLLYGFRLPAEKLGPEGKANLAISLRMPRGVTRATGMAVRNLSPPASLLVKQGDSQFVVAVAGHDSSITLYTLDHQTVGNINLIANLHIITTLKTVHPGPISGLAFSHFLAPKAVTMRVHHLKLASIGSMGNTCVVHSIPLKKLKEKSASARRGAGPPRTPRYVVALKSHGPSAAGLLFFTMFFGLLVCLVAQGLLEIKGLSGPVVYAKSYTPARWHADWKRRHPAETATAVIPPPSEETTPAFLADYLAGNQLSAEDKVVLLSVDEAGSGVKLDKHNSEQHGLAHEWDALPPAQKNAWKRALKKAGHWGEETGEAIFKGILFGEIGGAVGQMVAG</sequence>
<reference evidence="11" key="1">
    <citation type="journal article" date="2023" name="Mol. Phylogenet. Evol.">
        <title>Genome-scale phylogeny and comparative genomics of the fungal order Sordariales.</title>
        <authorList>
            <person name="Hensen N."/>
            <person name="Bonometti L."/>
            <person name="Westerberg I."/>
            <person name="Brannstrom I.O."/>
            <person name="Guillou S."/>
            <person name="Cros-Aarteil S."/>
            <person name="Calhoun S."/>
            <person name="Haridas S."/>
            <person name="Kuo A."/>
            <person name="Mondo S."/>
            <person name="Pangilinan J."/>
            <person name="Riley R."/>
            <person name="LaButti K."/>
            <person name="Andreopoulos B."/>
            <person name="Lipzen A."/>
            <person name="Chen C."/>
            <person name="Yan M."/>
            <person name="Daum C."/>
            <person name="Ng V."/>
            <person name="Clum A."/>
            <person name="Steindorff A."/>
            <person name="Ohm R.A."/>
            <person name="Martin F."/>
            <person name="Silar P."/>
            <person name="Natvig D.O."/>
            <person name="Lalanne C."/>
            <person name="Gautier V."/>
            <person name="Ament-Velasquez S.L."/>
            <person name="Kruys A."/>
            <person name="Hutchinson M.I."/>
            <person name="Powell A.J."/>
            <person name="Barry K."/>
            <person name="Miller A.N."/>
            <person name="Grigoriev I.V."/>
            <person name="Debuchy R."/>
            <person name="Gladieux P."/>
            <person name="Hiltunen Thoren M."/>
            <person name="Johannesson H."/>
        </authorList>
    </citation>
    <scope>NUCLEOTIDE SEQUENCE</scope>
    <source>
        <strain evidence="11">CBS 232.78</strain>
    </source>
</reference>
<dbReference type="InterPro" id="IPR015943">
    <property type="entry name" value="WD40/YVTN_repeat-like_dom_sf"/>
</dbReference>
<dbReference type="Gene3D" id="2.130.10.10">
    <property type="entry name" value="YVTN repeat-like/Quinoprotein amine dehydrogenase"/>
    <property type="match status" value="1"/>
</dbReference>
<keyword evidence="6" id="KW-0931">ER-Golgi transport</keyword>
<evidence type="ECO:0000256" key="9">
    <source>
        <dbReference type="ARBA" id="ARBA00023136"/>
    </source>
</evidence>
<dbReference type="GO" id="GO:0003400">
    <property type="term" value="P:regulation of COPII vesicle coating"/>
    <property type="evidence" value="ECO:0007669"/>
    <property type="project" value="UniProtKB-UniRule"/>
</dbReference>
<evidence type="ECO:0000313" key="11">
    <source>
        <dbReference type="EMBL" id="KAK3375144.1"/>
    </source>
</evidence>
<comment type="caution">
    <text evidence="11">The sequence shown here is derived from an EMBL/GenBank/DDBJ whole genome shotgun (WGS) entry which is preliminary data.</text>
</comment>
<evidence type="ECO:0000256" key="7">
    <source>
        <dbReference type="ARBA" id="ARBA00022927"/>
    </source>
</evidence>
<keyword evidence="7 10" id="KW-0653">Protein transport</keyword>
<dbReference type="Proteomes" id="UP001285441">
    <property type="component" value="Unassembled WGS sequence"/>
</dbReference>
<dbReference type="SUPFAM" id="SSF50978">
    <property type="entry name" value="WD40 repeat-like"/>
    <property type="match status" value="1"/>
</dbReference>
<dbReference type="GO" id="GO:0000139">
    <property type="term" value="C:Golgi membrane"/>
    <property type="evidence" value="ECO:0007669"/>
    <property type="project" value="UniProtKB-SubCell"/>
</dbReference>
<keyword evidence="8" id="KW-1133">Transmembrane helix</keyword>
<dbReference type="AlphaFoldDB" id="A0AAE0KEF1"/>
<evidence type="ECO:0000256" key="8">
    <source>
        <dbReference type="ARBA" id="ARBA00022989"/>
    </source>
</evidence>
<reference evidence="11" key="2">
    <citation type="submission" date="2023-06" db="EMBL/GenBank/DDBJ databases">
        <authorList>
            <consortium name="Lawrence Berkeley National Laboratory"/>
            <person name="Haridas S."/>
            <person name="Hensen N."/>
            <person name="Bonometti L."/>
            <person name="Westerberg I."/>
            <person name="Brannstrom I.O."/>
            <person name="Guillou S."/>
            <person name="Cros-Aarteil S."/>
            <person name="Calhoun S."/>
            <person name="Kuo A."/>
            <person name="Mondo S."/>
            <person name="Pangilinan J."/>
            <person name="Riley R."/>
            <person name="LaButti K."/>
            <person name="Andreopoulos B."/>
            <person name="Lipzen A."/>
            <person name="Chen C."/>
            <person name="Yanf M."/>
            <person name="Daum C."/>
            <person name="Ng V."/>
            <person name="Clum A."/>
            <person name="Steindorff A."/>
            <person name="Ohm R."/>
            <person name="Martin F."/>
            <person name="Silar P."/>
            <person name="Natvig D."/>
            <person name="Lalanne C."/>
            <person name="Gautier V."/>
            <person name="Ament-velasquez S.L."/>
            <person name="Kruys A."/>
            <person name="Hutchinson M.I."/>
            <person name="Powell A.J."/>
            <person name="Barry K."/>
            <person name="Miller A.N."/>
            <person name="Grigoriev I.V."/>
            <person name="Debuchy R."/>
            <person name="Gladieux P."/>
            <person name="Thoren M.H."/>
            <person name="Johannesson H."/>
        </authorList>
    </citation>
    <scope>NUCLEOTIDE SEQUENCE</scope>
    <source>
        <strain evidence="11">CBS 232.78</strain>
    </source>
</reference>
<keyword evidence="5 10" id="KW-0256">Endoplasmic reticulum</keyword>
<evidence type="ECO:0000256" key="3">
    <source>
        <dbReference type="ARBA" id="ARBA00022692"/>
    </source>
</evidence>
<keyword evidence="3" id="KW-0812">Transmembrane</keyword>
<dbReference type="GO" id="GO:0005789">
    <property type="term" value="C:endoplasmic reticulum membrane"/>
    <property type="evidence" value="ECO:0007669"/>
    <property type="project" value="UniProtKB-SubCell"/>
</dbReference>
<evidence type="ECO:0000256" key="2">
    <source>
        <dbReference type="ARBA" id="ARBA00022574"/>
    </source>
</evidence>
<dbReference type="GO" id="GO:0006888">
    <property type="term" value="P:endoplasmic reticulum to Golgi vesicle-mediated transport"/>
    <property type="evidence" value="ECO:0007669"/>
    <property type="project" value="UniProtKB-UniRule"/>
</dbReference>
<evidence type="ECO:0000256" key="10">
    <source>
        <dbReference type="RuleBase" id="RU369019"/>
    </source>
</evidence>
<gene>
    <name evidence="11" type="ORF">B0H63DRAFT_481954</name>
</gene>
<dbReference type="PANTHER" id="PTHR23284:SF0">
    <property type="entry name" value="PROLACTIN REGULATORY ELEMENT-BINDING PROTEIN"/>
    <property type="match status" value="1"/>
</dbReference>
<keyword evidence="9" id="KW-0472">Membrane</keyword>
<proteinExistence type="inferred from homology"/>
<comment type="similarity">
    <text evidence="10">Belongs to the WD repeat SEC12 family.</text>
</comment>
<keyword evidence="1 10" id="KW-0813">Transport</keyword>
<dbReference type="InterPro" id="IPR045260">
    <property type="entry name" value="Sec12-like"/>
</dbReference>
<accession>A0AAE0KEF1</accession>
<evidence type="ECO:0000256" key="4">
    <source>
        <dbReference type="ARBA" id="ARBA00022737"/>
    </source>
</evidence>
<keyword evidence="4 10" id="KW-0677">Repeat</keyword>
<evidence type="ECO:0000313" key="12">
    <source>
        <dbReference type="Proteomes" id="UP001285441"/>
    </source>
</evidence>
<comment type="function">
    <text evidence="10">Guanine nucleotide-exchange factor (GEF) required for the formation or budding of transport vesicles from the ER.</text>
</comment>
<protein>
    <recommendedName>
        <fullName evidence="10">Guanine nucleotide-exchange factor SEC12</fullName>
    </recommendedName>
</protein>
<evidence type="ECO:0000256" key="1">
    <source>
        <dbReference type="ARBA" id="ARBA00022448"/>
    </source>
</evidence>
<name>A0AAE0KEF1_9PEZI</name>
<keyword evidence="2 10" id="KW-0853">WD repeat</keyword>
<organism evidence="11 12">
    <name type="scientific">Podospora didyma</name>
    <dbReference type="NCBI Taxonomy" id="330526"/>
    <lineage>
        <taxon>Eukaryota</taxon>
        <taxon>Fungi</taxon>
        <taxon>Dikarya</taxon>
        <taxon>Ascomycota</taxon>
        <taxon>Pezizomycotina</taxon>
        <taxon>Sordariomycetes</taxon>
        <taxon>Sordariomycetidae</taxon>
        <taxon>Sordariales</taxon>
        <taxon>Podosporaceae</taxon>
        <taxon>Podospora</taxon>
    </lineage>
</organism>
<keyword evidence="12" id="KW-1185">Reference proteome</keyword>
<evidence type="ECO:0000256" key="5">
    <source>
        <dbReference type="ARBA" id="ARBA00022824"/>
    </source>
</evidence>
<dbReference type="GO" id="GO:0005085">
    <property type="term" value="F:guanyl-nucleotide exchange factor activity"/>
    <property type="evidence" value="ECO:0007669"/>
    <property type="project" value="InterPro"/>
</dbReference>
<dbReference type="PANTHER" id="PTHR23284">
    <property type="entry name" value="PROLACTIN REGULATORY ELEMENT BINDING PROTEIN"/>
    <property type="match status" value="1"/>
</dbReference>
<dbReference type="InterPro" id="IPR036322">
    <property type="entry name" value="WD40_repeat_dom_sf"/>
</dbReference>
<evidence type="ECO:0000256" key="6">
    <source>
        <dbReference type="ARBA" id="ARBA00022892"/>
    </source>
</evidence>
<comment type="subcellular location">
    <subcellularLocation>
        <location evidence="10">Endoplasmic reticulum membrane</location>
        <topology evidence="10">Single-pass type II membrane protein</topology>
    </subcellularLocation>
    <subcellularLocation>
        <location evidence="10">Golgi apparatus membrane</location>
        <topology evidence="10">Single-pass type II membrane protein</topology>
    </subcellularLocation>
</comment>